<feature type="domain" description="PRD" evidence="8">
    <location>
        <begin position="185"/>
        <end position="285"/>
    </location>
</feature>
<dbReference type="PROSITE" id="PS51094">
    <property type="entry name" value="PTS_EIIA_TYPE_2"/>
    <property type="match status" value="1"/>
</dbReference>
<feature type="domain" description="PTS EIIB type-2" evidence="7">
    <location>
        <begin position="401"/>
        <end position="488"/>
    </location>
</feature>
<dbReference type="PROSITE" id="PS51099">
    <property type="entry name" value="PTS_EIIB_TYPE_2"/>
    <property type="match status" value="1"/>
</dbReference>
<evidence type="ECO:0000256" key="4">
    <source>
        <dbReference type="ARBA" id="ARBA00023159"/>
    </source>
</evidence>
<evidence type="ECO:0000256" key="2">
    <source>
        <dbReference type="ARBA" id="ARBA00022737"/>
    </source>
</evidence>
<dbReference type="InterPro" id="IPR011608">
    <property type="entry name" value="PRD"/>
</dbReference>
<dbReference type="CDD" id="cd05568">
    <property type="entry name" value="PTS_IIB_bgl_like"/>
    <property type="match status" value="1"/>
</dbReference>
<dbReference type="Gene3D" id="1.10.10.10">
    <property type="entry name" value="Winged helix-like DNA-binding domain superfamily/Winged helix DNA-binding domain"/>
    <property type="match status" value="1"/>
</dbReference>
<evidence type="ECO:0000259" key="7">
    <source>
        <dbReference type="PROSITE" id="PS51099"/>
    </source>
</evidence>
<dbReference type="InterPro" id="IPR016152">
    <property type="entry name" value="PTrfase/Anion_transptr"/>
</dbReference>
<evidence type="ECO:0000313" key="10">
    <source>
        <dbReference type="Proteomes" id="UP000005413"/>
    </source>
</evidence>
<dbReference type="GO" id="GO:0009401">
    <property type="term" value="P:phosphoenolpyruvate-dependent sugar phosphotransferase system"/>
    <property type="evidence" value="ECO:0007669"/>
    <property type="project" value="InterPro"/>
</dbReference>
<evidence type="ECO:0000256" key="1">
    <source>
        <dbReference type="ARBA" id="ARBA00011798"/>
    </source>
</evidence>
<dbReference type="Pfam" id="PF00874">
    <property type="entry name" value="PRD"/>
    <property type="match status" value="2"/>
</dbReference>
<comment type="caution">
    <text evidence="9">The sequence shown here is derived from an EMBL/GenBank/DDBJ whole genome shotgun (WGS) entry which is preliminary data.</text>
</comment>
<dbReference type="SUPFAM" id="SSF55804">
    <property type="entry name" value="Phoshotransferase/anion transport protein"/>
    <property type="match status" value="1"/>
</dbReference>
<dbReference type="AlphaFoldDB" id="G5JF87"/>
<dbReference type="GO" id="GO:0008982">
    <property type="term" value="F:protein-N(PI)-phosphohistidine-sugar phosphotransferase activity"/>
    <property type="evidence" value="ECO:0007669"/>
    <property type="project" value="InterPro"/>
</dbReference>
<accession>G5JF87</accession>
<dbReference type="SUPFAM" id="SSF63520">
    <property type="entry name" value="PTS-regulatory domain, PRD"/>
    <property type="match status" value="2"/>
</dbReference>
<dbReference type="InterPro" id="IPR002178">
    <property type="entry name" value="PTS_EIIA_type-2_dom"/>
</dbReference>
<dbReference type="Pfam" id="PF05043">
    <property type="entry name" value="Mga"/>
    <property type="match status" value="1"/>
</dbReference>
<protein>
    <submittedName>
        <fullName evidence="9">BglG family transcriptional antiterminator</fullName>
    </submittedName>
</protein>
<feature type="domain" description="PRD" evidence="8">
    <location>
        <begin position="289"/>
        <end position="396"/>
    </location>
</feature>
<keyword evidence="3" id="KW-0805">Transcription regulation</keyword>
<proteinExistence type="predicted"/>
<dbReference type="Gene3D" id="3.40.930.10">
    <property type="entry name" value="Mannitol-specific EII, Chain A"/>
    <property type="match status" value="1"/>
</dbReference>
<evidence type="ECO:0000259" key="6">
    <source>
        <dbReference type="PROSITE" id="PS51094"/>
    </source>
</evidence>
<comment type="subunit">
    <text evidence="1">Homodimer or homotrimer. Seems to be a monomer when not phosphorylated.</text>
</comment>
<dbReference type="EMBL" id="AEUN01000011">
    <property type="protein sequence ID" value="EHJ09179.1"/>
    <property type="molecule type" value="Genomic_DNA"/>
</dbReference>
<dbReference type="Proteomes" id="UP000005413">
    <property type="component" value="Unassembled WGS sequence"/>
</dbReference>
<dbReference type="InterPro" id="IPR050661">
    <property type="entry name" value="BglG_antiterminators"/>
</dbReference>
<dbReference type="Pfam" id="PF00359">
    <property type="entry name" value="PTS_EIIA_2"/>
    <property type="match status" value="1"/>
</dbReference>
<evidence type="ECO:0000259" key="8">
    <source>
        <dbReference type="PROSITE" id="PS51372"/>
    </source>
</evidence>
<dbReference type="Gene3D" id="1.10.1790.10">
    <property type="entry name" value="PRD domain"/>
    <property type="match status" value="1"/>
</dbReference>
<dbReference type="PANTHER" id="PTHR30185">
    <property type="entry name" value="CRYPTIC BETA-GLUCOSIDE BGL OPERON ANTITERMINATOR"/>
    <property type="match status" value="1"/>
</dbReference>
<dbReference type="PANTHER" id="PTHR30185:SF9">
    <property type="entry name" value="MANNITOL-SPECIFIC PHOSPHOTRANSFERASE ENZYME IIA COMPONENT"/>
    <property type="match status" value="1"/>
</dbReference>
<evidence type="ECO:0000256" key="5">
    <source>
        <dbReference type="ARBA" id="ARBA00023163"/>
    </source>
</evidence>
<name>G5JF87_9STAP</name>
<sequence length="693" mass="80880">MDVDNQQILKEIALNPTIQGKELETIFALSRRQLGYRIQKINIWLENEGYPKLERTSQGNFIVSSEVIKLFKHDHDTQDLTDPVNQIFSIAERRYYLMLMLFSKENASSLNHFAIDLQVSKNTIIHDINYIRQYIQDQGLELKYSRKNGYEMIGDEIEIRRFLFKLINQRDDYELTKSEMLKALNLTFEDIDVQKKRLKDVEQFLKSRFIDKSLSALPYVLSVIKRRIHDGLIVNPLNINYQYLKDTKEYQATEIITQHFTDIPEAEKLYLTLHLLSTSVQWVDLNDTHSLPELEAAIKQMIHYFEQITFINIEDKAKLTHQMLLHLTPAFYRIKYNLTDRDELVDPLQGNYQELFHMVKQASMPLTEYLGKALPDNELSYLTMLFGGSLRRQDENFEGKIKAIIVCTQGTSVSQMMLYELRNLFPEMIFLDAISLREFEDYALDYDIVFSPMFVLTHKKLFITKASLSDVEQRKLRKEVMKFINKESADIDSEINKLMALIERTTTVNDISELREGLEDFIVNFNSLTTINSSMLTHNRELDLADLIPARHIRKEYKVRDINDAITKASESLVSNHFINQDYITEMQHAFDDSYMVIMQNIAIPHAYSETNVHKTAMSMLILQEPVEMSDGTAIHIIVPIAAVDKVAHLRALLQLRDLAQDNKAVDRVIRSRKNSEINTILKEFSNKEMRES</sequence>
<evidence type="ECO:0000256" key="3">
    <source>
        <dbReference type="ARBA" id="ARBA00023015"/>
    </source>
</evidence>
<keyword evidence="2" id="KW-0677">Repeat</keyword>
<dbReference type="InterPro" id="IPR007737">
    <property type="entry name" value="Mga_HTH"/>
</dbReference>
<dbReference type="GO" id="GO:0006355">
    <property type="term" value="P:regulation of DNA-templated transcription"/>
    <property type="evidence" value="ECO:0007669"/>
    <property type="project" value="InterPro"/>
</dbReference>
<dbReference type="PROSITE" id="PS51372">
    <property type="entry name" value="PRD_2"/>
    <property type="match status" value="2"/>
</dbReference>
<evidence type="ECO:0000313" key="9">
    <source>
        <dbReference type="EMBL" id="EHJ09179.1"/>
    </source>
</evidence>
<keyword evidence="10" id="KW-1185">Reference proteome</keyword>
<keyword evidence="4" id="KW-0010">Activator</keyword>
<dbReference type="InterPro" id="IPR036634">
    <property type="entry name" value="PRD_sf"/>
</dbReference>
<keyword evidence="5" id="KW-0804">Transcription</keyword>
<dbReference type="InterPro" id="IPR036388">
    <property type="entry name" value="WH-like_DNA-bd_sf"/>
</dbReference>
<dbReference type="PATRIC" id="fig|911238.3.peg.76"/>
<gene>
    <name evidence="9" type="ORF">SS7213T_00394</name>
</gene>
<feature type="domain" description="PTS EIIA type-2" evidence="6">
    <location>
        <begin position="546"/>
        <end position="685"/>
    </location>
</feature>
<dbReference type="InterPro" id="IPR013011">
    <property type="entry name" value="PTS_EIIB_2"/>
</dbReference>
<organism evidence="9 10">
    <name type="scientific">Staphylococcus simiae CCM 7213 = CCUG 51256</name>
    <dbReference type="NCBI Taxonomy" id="911238"/>
    <lineage>
        <taxon>Bacteria</taxon>
        <taxon>Bacillati</taxon>
        <taxon>Bacillota</taxon>
        <taxon>Bacilli</taxon>
        <taxon>Bacillales</taxon>
        <taxon>Staphylococcaceae</taxon>
        <taxon>Staphylococcus</taxon>
    </lineage>
</organism>
<reference evidence="9 10" key="1">
    <citation type="journal article" date="2012" name="BMC Genomics">
        <title>Comparative genomic analysis of the genus Staphylococcus including Staphylococcus aureus and its newly described sister species Staphylococcus simiae.</title>
        <authorList>
            <person name="Suzuki H."/>
            <person name="Lefebure T."/>
            <person name="Pavinski Bitar P."/>
            <person name="Stanhope M.J."/>
        </authorList>
    </citation>
    <scope>NUCLEOTIDE SEQUENCE [LARGE SCALE GENOMIC DNA]</scope>
    <source>
        <strain evidence="9 10">CCM 7213</strain>
    </source>
</reference>
<dbReference type="OrthoDB" id="369398at2"/>
<dbReference type="RefSeq" id="WP_002461626.1">
    <property type="nucleotide sequence ID" value="NZ_AEUN01000011.1"/>
</dbReference>